<evidence type="ECO:0000313" key="2">
    <source>
        <dbReference type="Proteomes" id="UP000305948"/>
    </source>
</evidence>
<dbReference type="AlphaFoldDB" id="A0A5C3N7B9"/>
<dbReference type="Proteomes" id="UP000305948">
    <property type="component" value="Unassembled WGS sequence"/>
</dbReference>
<accession>A0A5C3N7B9</accession>
<name>A0A5C3N7B9_9AGAM</name>
<sequence>MCPQVSIARVLQRSLGLFLNLWAWCKVHCITIVTTAFSSPDLRATHTFDFHIRIPAAILGPYRFHRLYSGLCRLACEPLSNCWPSFNHSELRACQRSDPRDAQAGIAAGILWEAQRLHSHDHHAADLDPSLYMHLGLSCQRFTHHVRPFAASERDTECKRSQQEEETHVW</sequence>
<gene>
    <name evidence="1" type="ORF">OE88DRAFT_1395067</name>
</gene>
<proteinExistence type="predicted"/>
<reference evidence="1 2" key="1">
    <citation type="journal article" date="2019" name="Nat. Ecol. Evol.">
        <title>Megaphylogeny resolves global patterns of mushroom evolution.</title>
        <authorList>
            <person name="Varga T."/>
            <person name="Krizsan K."/>
            <person name="Foldi C."/>
            <person name="Dima B."/>
            <person name="Sanchez-Garcia M."/>
            <person name="Sanchez-Ramirez S."/>
            <person name="Szollosi G.J."/>
            <person name="Szarkandi J.G."/>
            <person name="Papp V."/>
            <person name="Albert L."/>
            <person name="Andreopoulos W."/>
            <person name="Angelini C."/>
            <person name="Antonin V."/>
            <person name="Barry K.W."/>
            <person name="Bougher N.L."/>
            <person name="Buchanan P."/>
            <person name="Buyck B."/>
            <person name="Bense V."/>
            <person name="Catcheside P."/>
            <person name="Chovatia M."/>
            <person name="Cooper J."/>
            <person name="Damon W."/>
            <person name="Desjardin D."/>
            <person name="Finy P."/>
            <person name="Geml J."/>
            <person name="Haridas S."/>
            <person name="Hughes K."/>
            <person name="Justo A."/>
            <person name="Karasinski D."/>
            <person name="Kautmanova I."/>
            <person name="Kiss B."/>
            <person name="Kocsube S."/>
            <person name="Kotiranta H."/>
            <person name="LaButti K.M."/>
            <person name="Lechner B.E."/>
            <person name="Liimatainen K."/>
            <person name="Lipzen A."/>
            <person name="Lukacs Z."/>
            <person name="Mihaltcheva S."/>
            <person name="Morgado L.N."/>
            <person name="Niskanen T."/>
            <person name="Noordeloos M.E."/>
            <person name="Ohm R.A."/>
            <person name="Ortiz-Santana B."/>
            <person name="Ovrebo C."/>
            <person name="Racz N."/>
            <person name="Riley R."/>
            <person name="Savchenko A."/>
            <person name="Shiryaev A."/>
            <person name="Soop K."/>
            <person name="Spirin V."/>
            <person name="Szebenyi C."/>
            <person name="Tomsovsky M."/>
            <person name="Tulloss R.E."/>
            <person name="Uehling J."/>
            <person name="Grigoriev I.V."/>
            <person name="Vagvolgyi C."/>
            <person name="Papp T."/>
            <person name="Martin F.M."/>
            <person name="Miettinen O."/>
            <person name="Hibbett D.S."/>
            <person name="Nagy L.G."/>
        </authorList>
    </citation>
    <scope>NUCLEOTIDE SEQUENCE [LARGE SCALE GENOMIC DNA]</scope>
    <source>
        <strain evidence="1 2">OMC1185</strain>
    </source>
</reference>
<protein>
    <submittedName>
        <fullName evidence="1">Uncharacterized protein</fullName>
    </submittedName>
</protein>
<dbReference type="EMBL" id="ML213509">
    <property type="protein sequence ID" value="TFK52366.1"/>
    <property type="molecule type" value="Genomic_DNA"/>
</dbReference>
<organism evidence="1 2">
    <name type="scientific">Heliocybe sulcata</name>
    <dbReference type="NCBI Taxonomy" id="5364"/>
    <lineage>
        <taxon>Eukaryota</taxon>
        <taxon>Fungi</taxon>
        <taxon>Dikarya</taxon>
        <taxon>Basidiomycota</taxon>
        <taxon>Agaricomycotina</taxon>
        <taxon>Agaricomycetes</taxon>
        <taxon>Gloeophyllales</taxon>
        <taxon>Gloeophyllaceae</taxon>
        <taxon>Heliocybe</taxon>
    </lineage>
</organism>
<evidence type="ECO:0000313" key="1">
    <source>
        <dbReference type="EMBL" id="TFK52366.1"/>
    </source>
</evidence>
<keyword evidence="2" id="KW-1185">Reference proteome</keyword>